<reference evidence="2" key="1">
    <citation type="journal article" date="2019" name="Int. J. Syst. Evol. Microbiol.">
        <title>The Global Catalogue of Microorganisms (GCM) 10K type strain sequencing project: providing services to taxonomists for standard genome sequencing and annotation.</title>
        <authorList>
            <consortium name="The Broad Institute Genomics Platform"/>
            <consortium name="The Broad Institute Genome Sequencing Center for Infectious Disease"/>
            <person name="Wu L."/>
            <person name="Ma J."/>
        </authorList>
    </citation>
    <scope>NUCLEOTIDE SEQUENCE [LARGE SCALE GENOMIC DNA]</scope>
    <source>
        <strain evidence="2">CGMCC 1.6774</strain>
    </source>
</reference>
<dbReference type="Proteomes" id="UP001597314">
    <property type="component" value="Unassembled WGS sequence"/>
</dbReference>
<name>A0ABW5ARP5_9BRAD</name>
<gene>
    <name evidence="1" type="ORF">ACFSOX_20380</name>
</gene>
<proteinExistence type="predicted"/>
<sequence>MTFTEFRRLAETYGGDVARWPEATRDAARAIARTPEGRAVLAAERRLDLMLEEAPEVPRRRADDLAFAVMQRLATAPPATLVQRPGGPPSGRPIGATARGWLRWLVPAASLACSLLVGVSLAREVPYAVGPSPAATIIAMVVDAGAIPNDWGRP</sequence>
<dbReference type="EMBL" id="JBHUIW010000029">
    <property type="protein sequence ID" value="MFD2184519.1"/>
    <property type="molecule type" value="Genomic_DNA"/>
</dbReference>
<evidence type="ECO:0008006" key="3">
    <source>
        <dbReference type="Google" id="ProtNLM"/>
    </source>
</evidence>
<dbReference type="RefSeq" id="WP_378479662.1">
    <property type="nucleotide sequence ID" value="NZ_JBHUIW010000029.1"/>
</dbReference>
<organism evidence="1 2">
    <name type="scientific">Rhodoplanes azumiensis</name>
    <dbReference type="NCBI Taxonomy" id="1897628"/>
    <lineage>
        <taxon>Bacteria</taxon>
        <taxon>Pseudomonadati</taxon>
        <taxon>Pseudomonadota</taxon>
        <taxon>Alphaproteobacteria</taxon>
        <taxon>Hyphomicrobiales</taxon>
        <taxon>Nitrobacteraceae</taxon>
        <taxon>Rhodoplanes</taxon>
    </lineage>
</organism>
<comment type="caution">
    <text evidence="1">The sequence shown here is derived from an EMBL/GenBank/DDBJ whole genome shotgun (WGS) entry which is preliminary data.</text>
</comment>
<accession>A0ABW5ARP5</accession>
<evidence type="ECO:0000313" key="1">
    <source>
        <dbReference type="EMBL" id="MFD2184519.1"/>
    </source>
</evidence>
<evidence type="ECO:0000313" key="2">
    <source>
        <dbReference type="Proteomes" id="UP001597314"/>
    </source>
</evidence>
<protein>
    <recommendedName>
        <fullName evidence="3">Anti sigma-E protein RseA N-terminal domain-containing protein</fullName>
    </recommendedName>
</protein>
<keyword evidence="2" id="KW-1185">Reference proteome</keyword>